<evidence type="ECO:0000313" key="3">
    <source>
        <dbReference type="Proteomes" id="UP000004226"/>
    </source>
</evidence>
<protein>
    <recommendedName>
        <fullName evidence="4">Porin</fullName>
    </recommendedName>
</protein>
<keyword evidence="1" id="KW-0732">Signal</keyword>
<evidence type="ECO:0008006" key="4">
    <source>
        <dbReference type="Google" id="ProtNLM"/>
    </source>
</evidence>
<evidence type="ECO:0000313" key="2">
    <source>
        <dbReference type="EMBL" id="EEY34087.1"/>
    </source>
</evidence>
<comment type="caution">
    <text evidence="2">The sequence shown here is derived from an EMBL/GenBank/DDBJ whole genome shotgun (WGS) entry which is preliminary data.</text>
</comment>
<gene>
    <name evidence="2" type="ORF">HMPREF0554_0588</name>
</gene>
<dbReference type="EMBL" id="ADAD01000187">
    <property type="protein sequence ID" value="EEY34087.1"/>
    <property type="molecule type" value="Genomic_DNA"/>
</dbReference>
<accession>D0GP98</accession>
<keyword evidence="3" id="KW-1185">Reference proteome</keyword>
<organism evidence="2 3">
    <name type="scientific">Pseudoleptotrichia goodfellowii F0264</name>
    <dbReference type="NCBI Taxonomy" id="596323"/>
    <lineage>
        <taxon>Bacteria</taxon>
        <taxon>Fusobacteriati</taxon>
        <taxon>Fusobacteriota</taxon>
        <taxon>Fusobacteriia</taxon>
        <taxon>Fusobacteriales</taxon>
        <taxon>Leptotrichiaceae</taxon>
        <taxon>Pseudoleptotrichia</taxon>
    </lineage>
</organism>
<dbReference type="Proteomes" id="UP000004226">
    <property type="component" value="Unassembled WGS sequence"/>
</dbReference>
<evidence type="ECO:0000256" key="1">
    <source>
        <dbReference type="SAM" id="SignalP"/>
    </source>
</evidence>
<reference evidence="2 3" key="1">
    <citation type="submission" date="2009-10" db="EMBL/GenBank/DDBJ databases">
        <authorList>
            <person name="Harkins D.M."/>
            <person name="Madupu R."/>
            <person name="Durkin A.S."/>
            <person name="Torralba M."/>
            <person name="Methe B."/>
            <person name="Sutton G.G."/>
            <person name="Strausberg R.L."/>
            <person name="Nelson K.E."/>
        </authorList>
    </citation>
    <scope>NUCLEOTIDE SEQUENCE [LARGE SCALE GENOMIC DNA]</scope>
    <source>
        <strain evidence="2 3">F0264</strain>
    </source>
</reference>
<dbReference type="eggNOG" id="ENOG5033YMN">
    <property type="taxonomic scope" value="Bacteria"/>
</dbReference>
<dbReference type="RefSeq" id="WP_006808298.1">
    <property type="nucleotide sequence ID" value="NZ_ADAD01000187.1"/>
</dbReference>
<proteinExistence type="predicted"/>
<sequence length="368" mass="40970">MKKLVGLLALTLAISGVAYSDQDVIKSIKVTSEVRQGWQDKDGDKANGIGNAGFKKNNRARTRWRNAVSGNINLVDEWGLEASFLIRNDQDTNRNKFDSSSRNITNLGTYNKREGWYTNLELSKSLKLGALDTNTIFGWTHEASRQRIDPLTGKESLTGQKQTKGILNEIYFGPKFDVKLFGQNISTTVQGVYFNIKGNKSGDYHFSGTDFVNGRADGWGLNLDLSTSGNIFEGGFGKVGYNVDLTHHFRDAKGKVTATGEDAKSNVYIDYYTAVHYTTSSFAGFYGKITVDNEWEKYTAVNGWNNYFSIWTDLGYKASFDTSVGTISVNPFVRYRPLHRETAKDHSGRTTIEINEVRAGLSIGLTAK</sequence>
<dbReference type="AlphaFoldDB" id="D0GP98"/>
<name>D0GP98_9FUSO</name>
<feature type="signal peptide" evidence="1">
    <location>
        <begin position="1"/>
        <end position="20"/>
    </location>
</feature>
<feature type="chain" id="PRO_5003008081" description="Porin" evidence="1">
    <location>
        <begin position="21"/>
        <end position="368"/>
    </location>
</feature>